<gene>
    <name evidence="5" type="ORF">F7725_007262</name>
</gene>
<comment type="similarity">
    <text evidence="1">Belongs to the VPS26 family.</text>
</comment>
<sequence length="331" mass="38579">MSFFGFGQSADIDIVLNDAETRKKAEHKTEDGRKDKYFLFYDGETVSGKVNVTLKYPGKRLEHNGIKIEFVGQIGERLRACRETKYERRQLYYDRGNHHEFVSLVKDLARPGELTQSQTFDFEFTHVEKPYESYTGQNVKLRYFLRATVSRRLNDISKELEIVVHTLSSYPELNSSIKMEVGIEDCLHIEFEYNKSKYHLKDVIVGKIYFLLVRIKIKHMEIDIIKRETTGTGPNVYHENDTIAKYEIMDGAPVRGESIPIRLFLAGYEMTPSMRDINKKYSVRYYLNLVLIDEEESATSNSRLLSSREDPDPEPEPRRGRLKPSMHLTLL</sequence>
<organism evidence="5 6">
    <name type="scientific">Dissostichus mawsoni</name>
    <name type="common">Antarctic cod</name>
    <dbReference type="NCBI Taxonomy" id="36200"/>
    <lineage>
        <taxon>Eukaryota</taxon>
        <taxon>Metazoa</taxon>
        <taxon>Chordata</taxon>
        <taxon>Craniata</taxon>
        <taxon>Vertebrata</taxon>
        <taxon>Euteleostomi</taxon>
        <taxon>Actinopterygii</taxon>
        <taxon>Neopterygii</taxon>
        <taxon>Teleostei</taxon>
        <taxon>Neoteleostei</taxon>
        <taxon>Acanthomorphata</taxon>
        <taxon>Eupercaria</taxon>
        <taxon>Perciformes</taxon>
        <taxon>Notothenioidei</taxon>
        <taxon>Nototheniidae</taxon>
        <taxon>Dissostichus</taxon>
    </lineage>
</organism>
<dbReference type="Pfam" id="PF03643">
    <property type="entry name" value="Vps26"/>
    <property type="match status" value="1"/>
</dbReference>
<dbReference type="GO" id="GO:0030904">
    <property type="term" value="C:retromer complex"/>
    <property type="evidence" value="ECO:0007669"/>
    <property type="project" value="UniProtKB-ARBA"/>
</dbReference>
<keyword evidence="6" id="KW-1185">Reference proteome</keyword>
<reference evidence="5 6" key="1">
    <citation type="submission" date="2020-03" db="EMBL/GenBank/DDBJ databases">
        <title>Dissostichus mawsoni Genome sequencing and assembly.</title>
        <authorList>
            <person name="Park H."/>
        </authorList>
    </citation>
    <scope>NUCLEOTIDE SEQUENCE [LARGE SCALE GENOMIC DNA]</scope>
    <source>
        <strain evidence="5">DM0001</strain>
        <tissue evidence="5">Muscle</tissue>
    </source>
</reference>
<dbReference type="InterPro" id="IPR028934">
    <property type="entry name" value="Vps26-related"/>
</dbReference>
<evidence type="ECO:0000256" key="1">
    <source>
        <dbReference type="ARBA" id="ARBA00009100"/>
    </source>
</evidence>
<feature type="region of interest" description="Disordered" evidence="4">
    <location>
        <begin position="300"/>
        <end position="331"/>
    </location>
</feature>
<accession>A0A7J5XWA0</accession>
<proteinExistence type="inferred from homology"/>
<keyword evidence="3" id="KW-0653">Protein transport</keyword>
<protein>
    <submittedName>
        <fullName evidence="5">Uncharacterized protein</fullName>
    </submittedName>
</protein>
<evidence type="ECO:0000256" key="3">
    <source>
        <dbReference type="ARBA" id="ARBA00022927"/>
    </source>
</evidence>
<feature type="compositionally biased region" description="Basic and acidic residues" evidence="4">
    <location>
        <begin position="306"/>
        <end position="319"/>
    </location>
</feature>
<evidence type="ECO:0000313" key="6">
    <source>
        <dbReference type="Proteomes" id="UP000518266"/>
    </source>
</evidence>
<name>A0A7J5XWA0_DISMA</name>
<dbReference type="Proteomes" id="UP000518266">
    <property type="component" value="Unassembled WGS sequence"/>
</dbReference>
<dbReference type="GO" id="GO:0006886">
    <property type="term" value="P:intracellular protein transport"/>
    <property type="evidence" value="ECO:0007669"/>
    <property type="project" value="InterPro"/>
</dbReference>
<dbReference type="FunFam" id="2.60.40.640:FF:000001">
    <property type="entry name" value="Vacuolar protein sorting-associated protein 26A"/>
    <property type="match status" value="1"/>
</dbReference>
<dbReference type="OrthoDB" id="3821113at2759"/>
<dbReference type="Gene3D" id="2.60.40.640">
    <property type="match status" value="2"/>
</dbReference>
<evidence type="ECO:0000256" key="2">
    <source>
        <dbReference type="ARBA" id="ARBA00022448"/>
    </source>
</evidence>
<keyword evidence="2" id="KW-0813">Transport</keyword>
<comment type="caution">
    <text evidence="5">The sequence shown here is derived from an EMBL/GenBank/DDBJ whole genome shotgun (WGS) entry which is preliminary data.</text>
</comment>
<dbReference type="InterPro" id="IPR014752">
    <property type="entry name" value="Arrestin-like_C"/>
</dbReference>
<dbReference type="EMBL" id="JAAKFY010000020">
    <property type="protein sequence ID" value="KAF3841400.1"/>
    <property type="molecule type" value="Genomic_DNA"/>
</dbReference>
<dbReference type="PANTHER" id="PTHR12233">
    <property type="entry name" value="VACUOLAR PROTEIN SORTING 26 RELATED"/>
    <property type="match status" value="1"/>
</dbReference>
<evidence type="ECO:0000313" key="5">
    <source>
        <dbReference type="EMBL" id="KAF3841400.1"/>
    </source>
</evidence>
<evidence type="ECO:0000256" key="4">
    <source>
        <dbReference type="SAM" id="MobiDB-lite"/>
    </source>
</evidence>
<dbReference type="AlphaFoldDB" id="A0A7J5XWA0"/>
<dbReference type="FunFam" id="2.60.40.640:FF:000015">
    <property type="entry name" value="Vacuolar protein sorting-associated protein 26"/>
    <property type="match status" value="1"/>
</dbReference>